<dbReference type="GeneID" id="109589922"/>
<evidence type="ECO:0000313" key="4">
    <source>
        <dbReference type="Proteomes" id="UP000007879"/>
    </source>
</evidence>
<dbReference type="EnsemblMetazoa" id="XM_020005904.1">
    <property type="protein sequence ID" value="XP_019861463.1"/>
    <property type="gene ID" value="LOC109589922"/>
</dbReference>
<accession>A0AAN0JWB5</accession>
<reference evidence="3" key="2">
    <citation type="submission" date="2024-06" db="UniProtKB">
        <authorList>
            <consortium name="EnsemblMetazoa"/>
        </authorList>
    </citation>
    <scope>IDENTIFICATION</scope>
</reference>
<dbReference type="SUPFAM" id="SSF49265">
    <property type="entry name" value="Fibronectin type III"/>
    <property type="match status" value="1"/>
</dbReference>
<evidence type="ECO:0000313" key="3">
    <source>
        <dbReference type="EnsemblMetazoa" id="XP_019861463.1"/>
    </source>
</evidence>
<keyword evidence="1" id="KW-0812">Transmembrane</keyword>
<keyword evidence="1" id="KW-1133">Transmembrane helix</keyword>
<protein>
    <recommendedName>
        <fullName evidence="5">Fibronectin type-III domain-containing protein</fullName>
    </recommendedName>
</protein>
<keyword evidence="4" id="KW-1185">Reference proteome</keyword>
<dbReference type="InterPro" id="IPR036116">
    <property type="entry name" value="FN3_sf"/>
</dbReference>
<evidence type="ECO:0000256" key="1">
    <source>
        <dbReference type="SAM" id="Phobius"/>
    </source>
</evidence>
<dbReference type="KEGG" id="aqu:109589922"/>
<keyword evidence="1" id="KW-0472">Membrane</keyword>
<evidence type="ECO:0008006" key="5">
    <source>
        <dbReference type="Google" id="ProtNLM"/>
    </source>
</evidence>
<organism evidence="3 4">
    <name type="scientific">Amphimedon queenslandica</name>
    <name type="common">Sponge</name>
    <dbReference type="NCBI Taxonomy" id="400682"/>
    <lineage>
        <taxon>Eukaryota</taxon>
        <taxon>Metazoa</taxon>
        <taxon>Porifera</taxon>
        <taxon>Demospongiae</taxon>
        <taxon>Heteroscleromorpha</taxon>
        <taxon>Haplosclerida</taxon>
        <taxon>Niphatidae</taxon>
        <taxon>Amphimedon</taxon>
    </lineage>
</organism>
<feature type="chain" id="PRO_5043005695" description="Fibronectin type-III domain-containing protein" evidence="2">
    <location>
        <begin position="22"/>
        <end position="527"/>
    </location>
</feature>
<proteinExistence type="predicted"/>
<evidence type="ECO:0000256" key="2">
    <source>
        <dbReference type="SAM" id="SignalP"/>
    </source>
</evidence>
<keyword evidence="2" id="KW-0732">Signal</keyword>
<sequence length="527" mass="58688">MQPVQVLVILLLSDLLPDKLFFLCANDFTVQPSSINTTLNSTVNFFCEATDDYDFLNFYADSIQTSREEIRNRGFQDNIISISGGALRGVLTAKAYDINNNTNITCVASSLSTLPITSDTVFLMIQATNPNPCVLNNVSVSPINDVGIGSSNNKNFYYQTVPLITPNVSVILIVDEQKQVLLHIHVDVADLCIGEYPNNVTVTILTTNNEIQDSASIPTQVNDQLVITGAITVPRSNNLNTFIVNVSLSNNGGEFLPTPSFGFVIIGPVTEIISIIIDDCSTINITWNAPIVDDSISIQYYNLSIYDDISHQFLRSITVNDTSYQFVNDNLFIHHYTYAITGVNELGEGIPHKATFSYQRVPRSANENTVFLKLNYTQNILTIVEFNILVMLECTGEAPNSATVTVHCNDTGNIYSSSYIIEHTKQPNNITGLISVHQYQECNISIVFSNEAGSSEPFILEFDTSQLYPNITTTTTKSTITTDIVIMWSTSTVILLMICLISSVCFIIIYKRKASKHFYYNHYIYYY</sequence>
<name>A0AAN0JWB5_AMPQE</name>
<dbReference type="Proteomes" id="UP000007879">
    <property type="component" value="Unassembled WGS sequence"/>
</dbReference>
<dbReference type="AlphaFoldDB" id="A0AAN0JWB5"/>
<reference evidence="4" key="1">
    <citation type="journal article" date="2010" name="Nature">
        <title>The Amphimedon queenslandica genome and the evolution of animal complexity.</title>
        <authorList>
            <person name="Srivastava M."/>
            <person name="Simakov O."/>
            <person name="Chapman J."/>
            <person name="Fahey B."/>
            <person name="Gauthier M.E."/>
            <person name="Mitros T."/>
            <person name="Richards G.S."/>
            <person name="Conaco C."/>
            <person name="Dacre M."/>
            <person name="Hellsten U."/>
            <person name="Larroux C."/>
            <person name="Putnam N.H."/>
            <person name="Stanke M."/>
            <person name="Adamska M."/>
            <person name="Darling A."/>
            <person name="Degnan S.M."/>
            <person name="Oakley T.H."/>
            <person name="Plachetzki D.C."/>
            <person name="Zhai Y."/>
            <person name="Adamski M."/>
            <person name="Calcino A."/>
            <person name="Cummins S.F."/>
            <person name="Goodstein D.M."/>
            <person name="Harris C."/>
            <person name="Jackson D.J."/>
            <person name="Leys S.P."/>
            <person name="Shu S."/>
            <person name="Woodcroft B.J."/>
            <person name="Vervoort M."/>
            <person name="Kosik K.S."/>
            <person name="Manning G."/>
            <person name="Degnan B.M."/>
            <person name="Rokhsar D.S."/>
        </authorList>
    </citation>
    <scope>NUCLEOTIDE SEQUENCE [LARGE SCALE GENOMIC DNA]</scope>
</reference>
<feature type="signal peptide" evidence="2">
    <location>
        <begin position="1"/>
        <end position="21"/>
    </location>
</feature>
<feature type="transmembrane region" description="Helical" evidence="1">
    <location>
        <begin position="485"/>
        <end position="510"/>
    </location>
</feature>
<dbReference type="RefSeq" id="XP_019861463.1">
    <property type="nucleotide sequence ID" value="XM_020005904.1"/>
</dbReference>